<proteinExistence type="inferred from homology"/>
<dbReference type="Pfam" id="PF05030">
    <property type="entry name" value="SSXT"/>
    <property type="match status" value="1"/>
</dbReference>
<evidence type="ECO:0000259" key="2">
    <source>
        <dbReference type="Pfam" id="PF05030"/>
    </source>
</evidence>
<accession>A0ABR2LWK6</accession>
<dbReference type="EMBL" id="JBBWWR010000014">
    <property type="protein sequence ID" value="KAK8953135.1"/>
    <property type="molecule type" value="Genomic_DNA"/>
</dbReference>
<gene>
    <name evidence="3" type="primary">GIF2</name>
    <name evidence="3" type="ORF">KSP40_PGU011356</name>
</gene>
<evidence type="ECO:0000256" key="1">
    <source>
        <dbReference type="ARBA" id="ARBA00007945"/>
    </source>
</evidence>
<sequence length="90" mass="9905">MTDSKNTSGPYWSTCILSLSTFTQEEGDSIMQCSSNKVWPLCIASLGGLPCRQADEVESPTELRYLDENKQLILAILDNQNSGKAEECAE</sequence>
<dbReference type="Proteomes" id="UP001412067">
    <property type="component" value="Unassembled WGS sequence"/>
</dbReference>
<name>A0ABR2LWK6_9ASPA</name>
<organism evidence="3 4">
    <name type="scientific">Platanthera guangdongensis</name>
    <dbReference type="NCBI Taxonomy" id="2320717"/>
    <lineage>
        <taxon>Eukaryota</taxon>
        <taxon>Viridiplantae</taxon>
        <taxon>Streptophyta</taxon>
        <taxon>Embryophyta</taxon>
        <taxon>Tracheophyta</taxon>
        <taxon>Spermatophyta</taxon>
        <taxon>Magnoliopsida</taxon>
        <taxon>Liliopsida</taxon>
        <taxon>Asparagales</taxon>
        <taxon>Orchidaceae</taxon>
        <taxon>Orchidoideae</taxon>
        <taxon>Orchideae</taxon>
        <taxon>Orchidinae</taxon>
        <taxon>Platanthera</taxon>
    </lineage>
</organism>
<comment type="caution">
    <text evidence="3">The sequence shown here is derived from an EMBL/GenBank/DDBJ whole genome shotgun (WGS) entry which is preliminary data.</text>
</comment>
<evidence type="ECO:0000313" key="4">
    <source>
        <dbReference type="Proteomes" id="UP001412067"/>
    </source>
</evidence>
<feature type="domain" description="SS18 N-terminal" evidence="2">
    <location>
        <begin position="65"/>
        <end position="89"/>
    </location>
</feature>
<protein>
    <submittedName>
        <fullName evidence="3">GRF1-interacting factor 2</fullName>
    </submittedName>
</protein>
<keyword evidence="4" id="KW-1185">Reference proteome</keyword>
<evidence type="ECO:0000313" key="3">
    <source>
        <dbReference type="EMBL" id="KAK8953135.1"/>
    </source>
</evidence>
<reference evidence="3 4" key="1">
    <citation type="journal article" date="2022" name="Nat. Plants">
        <title>Genomes of leafy and leafless Platanthera orchids illuminate the evolution of mycoheterotrophy.</title>
        <authorList>
            <person name="Li M.H."/>
            <person name="Liu K.W."/>
            <person name="Li Z."/>
            <person name="Lu H.C."/>
            <person name="Ye Q.L."/>
            <person name="Zhang D."/>
            <person name="Wang J.Y."/>
            <person name="Li Y.F."/>
            <person name="Zhong Z.M."/>
            <person name="Liu X."/>
            <person name="Yu X."/>
            <person name="Liu D.K."/>
            <person name="Tu X.D."/>
            <person name="Liu B."/>
            <person name="Hao Y."/>
            <person name="Liao X.Y."/>
            <person name="Jiang Y.T."/>
            <person name="Sun W.H."/>
            <person name="Chen J."/>
            <person name="Chen Y.Q."/>
            <person name="Ai Y."/>
            <person name="Zhai J.W."/>
            <person name="Wu S.S."/>
            <person name="Zhou Z."/>
            <person name="Hsiao Y.Y."/>
            <person name="Wu W.L."/>
            <person name="Chen Y.Y."/>
            <person name="Lin Y.F."/>
            <person name="Hsu J.L."/>
            <person name="Li C.Y."/>
            <person name="Wang Z.W."/>
            <person name="Zhao X."/>
            <person name="Zhong W.Y."/>
            <person name="Ma X.K."/>
            <person name="Ma L."/>
            <person name="Huang J."/>
            <person name="Chen G.Z."/>
            <person name="Huang M.Z."/>
            <person name="Huang L."/>
            <person name="Peng D.H."/>
            <person name="Luo Y.B."/>
            <person name="Zou S.Q."/>
            <person name="Chen S.P."/>
            <person name="Lan S."/>
            <person name="Tsai W.C."/>
            <person name="Van de Peer Y."/>
            <person name="Liu Z.J."/>
        </authorList>
    </citation>
    <scope>NUCLEOTIDE SEQUENCE [LARGE SCALE GENOMIC DNA]</scope>
    <source>
        <strain evidence="3">Lor288</strain>
    </source>
</reference>
<comment type="similarity">
    <text evidence="1">Belongs to the SS18 family.</text>
</comment>
<dbReference type="InterPro" id="IPR007726">
    <property type="entry name" value="SS18_N"/>
</dbReference>